<dbReference type="EMBL" id="BSUW01000001">
    <property type="protein sequence ID" value="GMA72197.1"/>
    <property type="molecule type" value="Genomic_DNA"/>
</dbReference>
<reference evidence="10 12" key="1">
    <citation type="journal article" date="2012" name="Int. J. Syst. Evol. Microbiol.">
        <title>Characterization of Tetragenococcus strains from sugar thick juice reveals a novel species, Tetragenococcus osmophilus sp. nov., and divides Tetragenococcus halophilus into two subspecies, T. halophilus subsp. halophilus subsp. nov. and T. halophilus subsp. flandriensis subsp. nov.</title>
        <authorList>
            <person name="Juste A."/>
            <person name="Van Trappen S."/>
            <person name="Verreth C."/>
            <person name="Cleenwerck I."/>
            <person name="De Vos P."/>
            <person name="Lievens B."/>
            <person name="Willems K.A."/>
        </authorList>
    </citation>
    <scope>NUCLEOTIDE SEQUENCE [LARGE SCALE GENOMIC DNA]</scope>
    <source>
        <strain evidence="10 12">JCM 31126</strain>
    </source>
</reference>
<dbReference type="SUPFAM" id="SSF111331">
    <property type="entry name" value="NAD kinase/diacylglycerol kinase-like"/>
    <property type="match status" value="1"/>
</dbReference>
<evidence type="ECO:0000259" key="9">
    <source>
        <dbReference type="PROSITE" id="PS50146"/>
    </source>
</evidence>
<dbReference type="Gene3D" id="2.60.200.40">
    <property type="match status" value="1"/>
</dbReference>
<dbReference type="InterPro" id="IPR005218">
    <property type="entry name" value="Diacylglycerol/lipid_kinase"/>
</dbReference>
<protein>
    <submittedName>
        <fullName evidence="11">Diacylglycerol kinase</fullName>
    </submittedName>
</protein>
<keyword evidence="8" id="KW-1208">Phospholipid metabolism</keyword>
<dbReference type="GO" id="GO:0008654">
    <property type="term" value="P:phospholipid biosynthetic process"/>
    <property type="evidence" value="ECO:0007669"/>
    <property type="project" value="UniProtKB-KW"/>
</dbReference>
<evidence type="ECO:0000256" key="1">
    <source>
        <dbReference type="ARBA" id="ARBA00001946"/>
    </source>
</evidence>
<dbReference type="KEGG" id="too:C7K38_06955"/>
<evidence type="ECO:0000256" key="8">
    <source>
        <dbReference type="ARBA" id="ARBA00023264"/>
    </source>
</evidence>
<dbReference type="PROSITE" id="PS50146">
    <property type="entry name" value="DAGK"/>
    <property type="match status" value="1"/>
</dbReference>
<keyword evidence="4" id="KW-0547">Nucleotide-binding</keyword>
<dbReference type="InterPro" id="IPR016064">
    <property type="entry name" value="NAD/diacylglycerol_kinase_sf"/>
</dbReference>
<comment type="cofactor">
    <cofactor evidence="1">
        <name>Mg(2+)</name>
        <dbReference type="ChEBI" id="CHEBI:18420"/>
    </cofactor>
</comment>
<dbReference type="RefSeq" id="WP_123935784.1">
    <property type="nucleotide sequence ID" value="NZ_BSUW01000001.1"/>
</dbReference>
<evidence type="ECO:0000256" key="3">
    <source>
        <dbReference type="ARBA" id="ARBA00022679"/>
    </source>
</evidence>
<sequence length="319" mass="36008">MEFHYYLLINPKAGGGKGKKCGEQIIATMKYKRLAFTVLETQFPFHEKELVYKLLASTLLNWNPKPQLKAKQPFPLLIVIGGDGTLHQVLNSLTAQIPIAYIPAGTGNDFARSLGLLQPSVKVLEQILQATWPRKINILKVFEQTSNDSKVCINNVGIGLDAAIVHATNHSTTKQRLYKYKAGFLSYIPAVLQTLFKQEDFPVTVKCEDETYYFKHAFLCTLTNHPYFGGGVNISPAADINEPQVDLTLVEKLSMGKIFYLILLLALKKHAHSKHFHRFKASTIQINSPSKQFIQQDGEDFAKTPCDFHFSSTKQLFWF</sequence>
<evidence type="ECO:0000256" key="7">
    <source>
        <dbReference type="ARBA" id="ARBA00023209"/>
    </source>
</evidence>
<dbReference type="Proteomes" id="UP000268310">
    <property type="component" value="Chromosome"/>
</dbReference>
<dbReference type="GO" id="GO:0016301">
    <property type="term" value="F:kinase activity"/>
    <property type="evidence" value="ECO:0007669"/>
    <property type="project" value="UniProtKB-KW"/>
</dbReference>
<dbReference type="EMBL" id="CP027783">
    <property type="protein sequence ID" value="AYW48132.1"/>
    <property type="molecule type" value="Genomic_DNA"/>
</dbReference>
<dbReference type="NCBIfam" id="TIGR00147">
    <property type="entry name" value="YegS/Rv2252/BmrU family lipid kinase"/>
    <property type="match status" value="1"/>
</dbReference>
<dbReference type="InterPro" id="IPR017438">
    <property type="entry name" value="ATP-NAD_kinase_N"/>
</dbReference>
<dbReference type="GO" id="GO:0005524">
    <property type="term" value="F:ATP binding"/>
    <property type="evidence" value="ECO:0007669"/>
    <property type="project" value="UniProtKB-KW"/>
</dbReference>
<dbReference type="InterPro" id="IPR050187">
    <property type="entry name" value="Lipid_Phosphate_FormReg"/>
</dbReference>
<dbReference type="InterPro" id="IPR001206">
    <property type="entry name" value="Diacylglycerol_kinase_cat_dom"/>
</dbReference>
<keyword evidence="6" id="KW-0067">ATP-binding</keyword>
<keyword evidence="3" id="KW-0808">Transferase</keyword>
<evidence type="ECO:0000256" key="2">
    <source>
        <dbReference type="ARBA" id="ARBA00005983"/>
    </source>
</evidence>
<keyword evidence="7" id="KW-0444">Lipid biosynthesis</keyword>
<proteinExistence type="inferred from homology"/>
<reference evidence="11" key="4">
    <citation type="submission" date="2023-02" db="EMBL/GenBank/DDBJ databases">
        <authorList>
            <person name="Sun Q."/>
            <person name="Mori K."/>
        </authorList>
    </citation>
    <scope>NUCLEOTIDE SEQUENCE</scope>
    <source>
        <strain evidence="11">NBRC 114545</strain>
    </source>
</reference>
<dbReference type="Pfam" id="PF19279">
    <property type="entry name" value="YegS_C"/>
    <property type="match status" value="1"/>
</dbReference>
<gene>
    <name evidence="10" type="ORF">C7K38_06955</name>
    <name evidence="11" type="ORF">GCM10025885_12460</name>
</gene>
<evidence type="ECO:0000313" key="10">
    <source>
        <dbReference type="EMBL" id="AYW48132.1"/>
    </source>
</evidence>
<evidence type="ECO:0000256" key="4">
    <source>
        <dbReference type="ARBA" id="ARBA00022741"/>
    </source>
</evidence>
<dbReference type="Pfam" id="PF00781">
    <property type="entry name" value="DAGK_cat"/>
    <property type="match status" value="1"/>
</dbReference>
<accession>A0AA37XK14</accession>
<reference evidence="11 13" key="2">
    <citation type="journal article" date="2014" name="Int. J. Syst. Evol. Microbiol.">
        <title>Complete genome sequence of Corynebacterium casei LMG S-19264T (=DSM 44701T), isolated from a smear-ripened cheese.</title>
        <authorList>
            <consortium name="US DOE Joint Genome Institute (JGI-PGF)"/>
            <person name="Walter F."/>
            <person name="Albersmeier A."/>
            <person name="Kalinowski J."/>
            <person name="Ruckert C."/>
        </authorList>
    </citation>
    <scope>NUCLEOTIDE SEQUENCE [LARGE SCALE GENOMIC DNA]</scope>
    <source>
        <strain evidence="11 13">NBRC 114545</strain>
    </source>
</reference>
<keyword evidence="7" id="KW-0594">Phospholipid biosynthesis</keyword>
<dbReference type="AlphaFoldDB" id="A0AA37XK14"/>
<evidence type="ECO:0000313" key="11">
    <source>
        <dbReference type="EMBL" id="GMA72197.1"/>
    </source>
</evidence>
<evidence type="ECO:0000313" key="12">
    <source>
        <dbReference type="Proteomes" id="UP000268310"/>
    </source>
</evidence>
<dbReference type="PANTHER" id="PTHR12358">
    <property type="entry name" value="SPHINGOSINE KINASE"/>
    <property type="match status" value="1"/>
</dbReference>
<evidence type="ECO:0000256" key="6">
    <source>
        <dbReference type="ARBA" id="ARBA00022840"/>
    </source>
</evidence>
<dbReference type="Proteomes" id="UP001157039">
    <property type="component" value="Unassembled WGS sequence"/>
</dbReference>
<evidence type="ECO:0000256" key="5">
    <source>
        <dbReference type="ARBA" id="ARBA00022777"/>
    </source>
</evidence>
<evidence type="ECO:0000313" key="13">
    <source>
        <dbReference type="Proteomes" id="UP001157039"/>
    </source>
</evidence>
<dbReference type="PANTHER" id="PTHR12358:SF54">
    <property type="entry name" value="SPHINGOSINE KINASE RELATED PROTEIN"/>
    <property type="match status" value="1"/>
</dbReference>
<dbReference type="SMART" id="SM00046">
    <property type="entry name" value="DAGKc"/>
    <property type="match status" value="1"/>
</dbReference>
<keyword evidence="5 11" id="KW-0418">Kinase</keyword>
<dbReference type="Gene3D" id="3.40.50.10330">
    <property type="entry name" value="Probable inorganic polyphosphate/atp-NAD kinase, domain 1"/>
    <property type="match status" value="1"/>
</dbReference>
<name>A0AA37XK14_9ENTE</name>
<reference evidence="10" key="3">
    <citation type="submission" date="2018-03" db="EMBL/GenBank/DDBJ databases">
        <authorList>
            <person name="Jeon C.O."/>
        </authorList>
    </citation>
    <scope>NUCLEOTIDE SEQUENCE</scope>
    <source>
        <strain evidence="10">JCM 31126</strain>
    </source>
</reference>
<keyword evidence="7" id="KW-0443">Lipid metabolism</keyword>
<organism evidence="11 13">
    <name type="scientific">Tetragenococcus osmophilus</name>
    <dbReference type="NCBI Taxonomy" id="526944"/>
    <lineage>
        <taxon>Bacteria</taxon>
        <taxon>Bacillati</taxon>
        <taxon>Bacillota</taxon>
        <taxon>Bacilli</taxon>
        <taxon>Lactobacillales</taxon>
        <taxon>Enterococcaceae</taxon>
        <taxon>Tetragenococcus</taxon>
    </lineage>
</organism>
<dbReference type="InterPro" id="IPR045540">
    <property type="entry name" value="YegS/DAGK_C"/>
</dbReference>
<comment type="similarity">
    <text evidence="2">Belongs to the diacylglycerol/lipid kinase family.</text>
</comment>
<feature type="domain" description="DAGKc" evidence="9">
    <location>
        <begin position="1"/>
        <end position="144"/>
    </location>
</feature>
<keyword evidence="12" id="KW-1185">Reference proteome</keyword>